<dbReference type="EMBL" id="MU276540">
    <property type="protein sequence ID" value="KAI0038292.1"/>
    <property type="molecule type" value="Genomic_DNA"/>
</dbReference>
<evidence type="ECO:0000313" key="2">
    <source>
        <dbReference type="Proteomes" id="UP000814033"/>
    </source>
</evidence>
<reference evidence="1" key="2">
    <citation type="journal article" date="2022" name="New Phytol.">
        <title>Evolutionary transition to the ectomycorrhizal habit in the genomes of a hyperdiverse lineage of mushroom-forming fungi.</title>
        <authorList>
            <person name="Looney B."/>
            <person name="Miyauchi S."/>
            <person name="Morin E."/>
            <person name="Drula E."/>
            <person name="Courty P.E."/>
            <person name="Kohler A."/>
            <person name="Kuo A."/>
            <person name="LaButti K."/>
            <person name="Pangilinan J."/>
            <person name="Lipzen A."/>
            <person name="Riley R."/>
            <person name="Andreopoulos W."/>
            <person name="He G."/>
            <person name="Johnson J."/>
            <person name="Nolan M."/>
            <person name="Tritt A."/>
            <person name="Barry K.W."/>
            <person name="Grigoriev I.V."/>
            <person name="Nagy L.G."/>
            <person name="Hibbett D."/>
            <person name="Henrissat B."/>
            <person name="Matheny P.B."/>
            <person name="Labbe J."/>
            <person name="Martin F.M."/>
        </authorList>
    </citation>
    <scope>NUCLEOTIDE SEQUENCE</scope>
    <source>
        <strain evidence="1">FP105234-sp</strain>
    </source>
</reference>
<dbReference type="Proteomes" id="UP000814033">
    <property type="component" value="Unassembled WGS sequence"/>
</dbReference>
<proteinExistence type="predicted"/>
<reference evidence="1" key="1">
    <citation type="submission" date="2021-02" db="EMBL/GenBank/DDBJ databases">
        <authorList>
            <consortium name="DOE Joint Genome Institute"/>
            <person name="Ahrendt S."/>
            <person name="Looney B.P."/>
            <person name="Miyauchi S."/>
            <person name="Morin E."/>
            <person name="Drula E."/>
            <person name="Courty P.E."/>
            <person name="Chicoki N."/>
            <person name="Fauchery L."/>
            <person name="Kohler A."/>
            <person name="Kuo A."/>
            <person name="Labutti K."/>
            <person name="Pangilinan J."/>
            <person name="Lipzen A."/>
            <person name="Riley R."/>
            <person name="Andreopoulos W."/>
            <person name="He G."/>
            <person name="Johnson J."/>
            <person name="Barry K.W."/>
            <person name="Grigoriev I.V."/>
            <person name="Nagy L."/>
            <person name="Hibbett D."/>
            <person name="Henrissat B."/>
            <person name="Matheny P.B."/>
            <person name="Labbe J."/>
            <person name="Martin F."/>
        </authorList>
    </citation>
    <scope>NUCLEOTIDE SEQUENCE</scope>
    <source>
        <strain evidence="1">FP105234-sp</strain>
    </source>
</reference>
<evidence type="ECO:0000313" key="1">
    <source>
        <dbReference type="EMBL" id="KAI0038292.1"/>
    </source>
</evidence>
<protein>
    <submittedName>
        <fullName evidence="1">Uncharacterized protein</fullName>
    </submittedName>
</protein>
<sequence length="117" mass="13105">MKGDAADGVTYRLDLSDELKTRNIKNAFHASLLRPHVPSDDRRFPGRQMKQIPGFDEAASEWAVDRILSHDGNGEDALFELQWSSGDVTWATHHEVKHLEALTAYCEAMGVASVRQL</sequence>
<feature type="non-terminal residue" evidence="1">
    <location>
        <position position="117"/>
    </location>
</feature>
<organism evidence="1 2">
    <name type="scientific">Auriscalpium vulgare</name>
    <dbReference type="NCBI Taxonomy" id="40419"/>
    <lineage>
        <taxon>Eukaryota</taxon>
        <taxon>Fungi</taxon>
        <taxon>Dikarya</taxon>
        <taxon>Basidiomycota</taxon>
        <taxon>Agaricomycotina</taxon>
        <taxon>Agaricomycetes</taxon>
        <taxon>Russulales</taxon>
        <taxon>Auriscalpiaceae</taxon>
        <taxon>Auriscalpium</taxon>
    </lineage>
</organism>
<name>A0ACB8R348_9AGAM</name>
<accession>A0ACB8R348</accession>
<gene>
    <name evidence="1" type="ORF">FA95DRAFT_1505907</name>
</gene>
<keyword evidence="2" id="KW-1185">Reference proteome</keyword>
<comment type="caution">
    <text evidence="1">The sequence shown here is derived from an EMBL/GenBank/DDBJ whole genome shotgun (WGS) entry which is preliminary data.</text>
</comment>